<proteinExistence type="predicted"/>
<dbReference type="InterPro" id="IPR031339">
    <property type="entry name" value="DUF4942"/>
</dbReference>
<gene>
    <name evidence="2" type="ORF">RP29_20070</name>
</gene>
<dbReference type="Gene3D" id="3.40.50.150">
    <property type="entry name" value="Vaccinia Virus protein VP39"/>
    <property type="match status" value="1"/>
</dbReference>
<evidence type="ECO:0000313" key="2">
    <source>
        <dbReference type="EMBL" id="KJA08788.1"/>
    </source>
</evidence>
<dbReference type="AlphaFoldDB" id="A0A0D7K6L9"/>
<evidence type="ECO:0000259" key="1">
    <source>
        <dbReference type="Pfam" id="PF13708"/>
    </source>
</evidence>
<feature type="non-terminal residue" evidence="2">
    <location>
        <position position="393"/>
    </location>
</feature>
<dbReference type="STRING" id="80878.RP29_20070"/>
<dbReference type="Pfam" id="PF13708">
    <property type="entry name" value="DUF4942"/>
    <property type="match status" value="1"/>
</dbReference>
<dbReference type="InterPro" id="IPR029063">
    <property type="entry name" value="SAM-dependent_MTases_sf"/>
</dbReference>
<feature type="domain" description="DUF4942" evidence="1">
    <location>
        <begin position="314"/>
        <end position="387"/>
    </location>
</feature>
<keyword evidence="3" id="KW-1185">Reference proteome</keyword>
<accession>A0A0D7K6L9</accession>
<name>A0A0D7K6L9_9BURK</name>
<dbReference type="RefSeq" id="WP_044403169.1">
    <property type="nucleotide sequence ID" value="NZ_JXYQ01000116.1"/>
</dbReference>
<dbReference type="OrthoDB" id="6128088at2"/>
<evidence type="ECO:0000313" key="3">
    <source>
        <dbReference type="Proteomes" id="UP000032566"/>
    </source>
</evidence>
<reference evidence="2 3" key="1">
    <citation type="submission" date="2014-12" db="EMBL/GenBank/DDBJ databases">
        <title>Isolation of bacteria from lake water.</title>
        <authorList>
            <person name="Sheng K.-Y."/>
            <person name="Chin P.-S."/>
            <person name="Chan K.-G."/>
            <person name="Tan G.S."/>
        </authorList>
    </citation>
    <scope>NUCLEOTIDE SEQUENCE [LARGE SCALE GENOMIC DNA]</scope>
    <source>
        <strain evidence="2 3">KY4</strain>
    </source>
</reference>
<organism evidence="2 3">
    <name type="scientific">Acidovorax temperans</name>
    <dbReference type="NCBI Taxonomy" id="80878"/>
    <lineage>
        <taxon>Bacteria</taxon>
        <taxon>Pseudomonadati</taxon>
        <taxon>Pseudomonadota</taxon>
        <taxon>Betaproteobacteria</taxon>
        <taxon>Burkholderiales</taxon>
        <taxon>Comamonadaceae</taxon>
        <taxon>Acidovorax</taxon>
    </lineage>
</organism>
<protein>
    <recommendedName>
        <fullName evidence="1">DUF4942 domain-containing protein</fullName>
    </recommendedName>
</protein>
<dbReference type="EMBL" id="JXYQ01000116">
    <property type="protein sequence ID" value="KJA08788.1"/>
    <property type="molecule type" value="Genomic_DNA"/>
</dbReference>
<dbReference type="Proteomes" id="UP000032566">
    <property type="component" value="Unassembled WGS sequence"/>
</dbReference>
<sequence length="393" mass="44418">MRDIYQFYPTGERLAAKAWAKFKRPVRHLCDPSAGKGHLIRHAKEGFPGLADEDIPWVAEVEDTEVQEGRFRARVRDYARQKFSSLPNVSVIEIDVQHHSALKELGAKIIGYDFMNVSSLASMSHVLMNPPFSQGCAHVLHAWECVYDAELVAIINAETIRNPFSQERQKLVSLIEKFGSVEFLQDEFTDDVERTTKVEVALVYLEKVPRQYVDIDHLTKGLQRGDSQYSEIDPETCSALALPGNFIQDTCYRFEQAVQAARQASEAQALAAKLRDGLGITLEEMQAKGVGSDYREIASSVREMANADFSERYADLKVRAWSQILRSTILTDKLSNQARRKIEADSKLIYDLEFNAANIHGFLMGVAQSLGDIYTEMILMLFDSIIERMRAVN</sequence>
<comment type="caution">
    <text evidence="2">The sequence shown here is derived from an EMBL/GenBank/DDBJ whole genome shotgun (WGS) entry which is preliminary data.</text>
</comment>